<evidence type="ECO:0000313" key="2">
    <source>
        <dbReference type="Proteomes" id="UP000076727"/>
    </source>
</evidence>
<dbReference type="EMBL" id="KV429059">
    <property type="protein sequence ID" value="KZT69286.1"/>
    <property type="molecule type" value="Genomic_DNA"/>
</dbReference>
<sequence length="127" mass="14641">MTCLSNYLLPQISMRVALHACLKLVHVTFATFQGCPWVGAYLYHAYPWCVTRRDVDVMFSRSPSVRSRRRSSCPQMPCHPPVASSRRLTYLLSSPVVSRGPRSAILLLRTASLQTSRYRTKRRRSRR</sequence>
<reference evidence="1 2" key="1">
    <citation type="journal article" date="2016" name="Mol. Biol. Evol.">
        <title>Comparative Genomics of Early-Diverging Mushroom-Forming Fungi Provides Insights into the Origins of Lignocellulose Decay Capabilities.</title>
        <authorList>
            <person name="Nagy L.G."/>
            <person name="Riley R."/>
            <person name="Tritt A."/>
            <person name="Adam C."/>
            <person name="Daum C."/>
            <person name="Floudas D."/>
            <person name="Sun H."/>
            <person name="Yadav J.S."/>
            <person name="Pangilinan J."/>
            <person name="Larsson K.H."/>
            <person name="Matsuura K."/>
            <person name="Barry K."/>
            <person name="Labutti K."/>
            <person name="Kuo R."/>
            <person name="Ohm R.A."/>
            <person name="Bhattacharya S.S."/>
            <person name="Shirouzu T."/>
            <person name="Yoshinaga Y."/>
            <person name="Martin F.M."/>
            <person name="Grigoriev I.V."/>
            <person name="Hibbett D.S."/>
        </authorList>
    </citation>
    <scope>NUCLEOTIDE SEQUENCE [LARGE SCALE GENOMIC DNA]</scope>
    <source>
        <strain evidence="1 2">L-15889</strain>
    </source>
</reference>
<organism evidence="1 2">
    <name type="scientific">Daedalea quercina L-15889</name>
    <dbReference type="NCBI Taxonomy" id="1314783"/>
    <lineage>
        <taxon>Eukaryota</taxon>
        <taxon>Fungi</taxon>
        <taxon>Dikarya</taxon>
        <taxon>Basidiomycota</taxon>
        <taxon>Agaricomycotina</taxon>
        <taxon>Agaricomycetes</taxon>
        <taxon>Polyporales</taxon>
        <taxon>Fomitopsis</taxon>
    </lineage>
</organism>
<gene>
    <name evidence="1" type="ORF">DAEQUDRAFT_271745</name>
</gene>
<accession>A0A165QCT6</accession>
<keyword evidence="2" id="KW-1185">Reference proteome</keyword>
<protein>
    <submittedName>
        <fullName evidence="1">Uncharacterized protein</fullName>
    </submittedName>
</protein>
<dbReference type="Proteomes" id="UP000076727">
    <property type="component" value="Unassembled WGS sequence"/>
</dbReference>
<proteinExistence type="predicted"/>
<evidence type="ECO:0000313" key="1">
    <source>
        <dbReference type="EMBL" id="KZT69286.1"/>
    </source>
</evidence>
<name>A0A165QCT6_9APHY</name>
<dbReference type="AlphaFoldDB" id="A0A165QCT6"/>